<feature type="domain" description="Microtubule-associated protein 1B/S N-terminal" evidence="2">
    <location>
        <begin position="66"/>
        <end position="260"/>
    </location>
</feature>
<dbReference type="InterPro" id="IPR036866">
    <property type="entry name" value="RibonucZ/Hydroxyglut_hydro"/>
</dbReference>
<proteinExistence type="predicted"/>
<feature type="compositionally biased region" description="Polar residues" evidence="1">
    <location>
        <begin position="2688"/>
        <end position="2705"/>
    </location>
</feature>
<evidence type="ECO:0000259" key="3">
    <source>
        <dbReference type="Pfam" id="PF25281"/>
    </source>
</evidence>
<feature type="compositionally biased region" description="Polar residues" evidence="1">
    <location>
        <begin position="2342"/>
        <end position="2352"/>
    </location>
</feature>
<dbReference type="PANTHER" id="PTHR13843">
    <property type="entry name" value="MICROTUBULE-ASSOCIATED PROTEIN"/>
    <property type="match status" value="1"/>
</dbReference>
<feature type="compositionally biased region" description="Basic and acidic residues" evidence="1">
    <location>
        <begin position="1670"/>
        <end position="1698"/>
    </location>
</feature>
<feature type="region of interest" description="Disordered" evidence="1">
    <location>
        <begin position="2853"/>
        <end position="3437"/>
    </location>
</feature>
<dbReference type="Proteomes" id="UP000694891">
    <property type="component" value="Unplaced"/>
</dbReference>
<feature type="region of interest" description="Disordered" evidence="1">
    <location>
        <begin position="3629"/>
        <end position="3648"/>
    </location>
</feature>
<feature type="compositionally biased region" description="Basic and acidic residues" evidence="1">
    <location>
        <begin position="2109"/>
        <end position="2134"/>
    </location>
</feature>
<feature type="region of interest" description="Disordered" evidence="1">
    <location>
        <begin position="3512"/>
        <end position="3621"/>
    </location>
</feature>
<feature type="compositionally biased region" description="Polar residues" evidence="1">
    <location>
        <begin position="1993"/>
        <end position="2003"/>
    </location>
</feature>
<feature type="compositionally biased region" description="Basic and acidic residues" evidence="1">
    <location>
        <begin position="2785"/>
        <end position="2803"/>
    </location>
</feature>
<sequence>MAMESASASAPGLVAMEIPVRGALPVVEEDEGFSALPPGSEERLRYRRGGGRRRRGVPFNRGGYYMLIVIGEIGTEHQLDAARVQIERGIRSWDVDLKCCDLDQQLQLFITRHSAHFSSEVRGQRTLHHRSDVLETVVLVNPSVDTVVSEIQSLVTDSTGHKLLVLSGQSSDHGGLLLQTGVFTNQTFSSVFTDPGVSELLGTAAPKQQATLTVSCRGEVGWSSLGQQQTLREFLEYKLNPEPVLPKMEGVTEFTEYISETVDVPSPFDLLEPPTSGGFLKLSKPCCYIFPGGRGDSALFAVNGFNILVDGGSDRKSCFWKLVRHLDRIDSVLLTHIGADNLPGINGLLQRKIAEQEEEQSQGSTNYSDWMKNLISPELGVVFFNVPEKLRMPESNLKVKRSIEEASLTLQYLNKLGIKPEPLFRVVSNTIEPITLFHKMGVGRLDMYILNPVKDSKEMQFLMQKWAGNSKAKTGIVLPNGKEGEISVPYLTSVTALVVWLPANPAEKIVRVLFPGNAPQNKILEGLEKLKHLDFLRYPVATQKDIASGAPPSVIKQTKLKQRTDSKESLKSSPKTTAKASKKETEGQDDVSATTEAKSDSVKENISEKKEEKKPTKTIKSKTEVPEKKKLLKEKSLKKHSKERVSKMDEKKDKEKKEIKKVKKDDSAKKDEKKDGKSKEDKKKDTSKPELRKILKPDLKPLTPEVRKTLHKAKVSSKAKTGKSKAAKAEPAEPKAEEPKVEAVQPEPMENGAVEGTSAPSTPEDLTKDFEELEKTEVKAVSAEPADTVEVSSEPTAESLTQESKEAQEAISEIPPASESPEKSVPAPEVKAETEEKDRESTQEREIEEAQKFEDEGAASQDEDEEEEEEEKVPTAEKKTQQEEEEEDMGIGEDEDESKWKEVKDDGLDRKHEIEEMEKSENLSAKVVTKEEPQMPPSMDVKEEEELEEEALEKAELEEVEDLDVIADEEIKVKPEDAVESTTTEILTARKDEEEEEEEGYLSHVGGATAPITSVVQGAAAEPISYIQDETIPGYSETEQTISDEEIHEEAEERIPHLQYDVGAYDISVPDQTGSFVNIHGMREMQAAAMTEKGFIPGVHEQVSVFTNIITAPLAEEEHVSSATSITEYDKISSFPTSIAEDQSVASVTATPAEEPSKTPALLSTSPDATQGKEQPLSAGTPSPPSLEDDKQSKSPADDLQLPIAEMKTVAKVPDAPEEEEEEEEEEEDQTPNVDISLEKLQEGYASSQMLQGKEKGIEKLASSVSPEKSVHDIKPIHLPVEEENIDAVAPKDISSVVPTRPFGSDSVTSESEERCFSPDDITVKMASPPQSGPSSAAHSPLRQSPVEDKTKVFSDFEVQKQEVLSHQVTTTDDETKKKDDTEVDTQEYVDKQKGDQHEVDVPKSFDKSFEMDIKEAPVMKEPEKDTSSASKDEGKKAETIPVAGASLTEEQPVSGTDSLISSAQHHDDADDRFKDKEPEVPAPGKFSEGERRFSDDDGDDNKKDDDDHDDKSAVKTIKAEEEKEKDSKLDSKQMEDEQKQKSVTQIQEDVSVLKSITVEKAEKEHVKDTSDHKPVTEEIAKDTVTVDTSIKGGHIEPEKEIISLEAKQMEDEQKQKGETQEPDFDLRNKGEIKETEVKKDDVSDSKILKEEDKKETEKSDTFDISAIKTQEKEISAVHPSDIKPVKEEIEKEAKKDGMPITKPTQDEEKKKDAETSDIKLIADKKEEKEMEKIDVSAAKPFMDEQRQEEKEMGDITVAKLSKEEEIISKSDESSVTMKEEKGQEICKDASSTVSLTKMEEKDVSKDNTFEAKSTTEQEKVDTSKKDITDTKPSKEQDTDITTKDDAYIFETALEKDKKEDIGQDDTAAVKLIMTEEKDKLPSKDEICTVIPTVGEEKELEESKGDAAVIKLSKLEDEHVIASKDDDIFATPTKTEAKETPQSVKPVMEGEKEQEASKDVTSAIKAAKMEEEDVMMSEDIPAVKTPRDETTMKDVTSVSTPTTKGEKEKEISKDISPVVSATEDEKEKTVDKEKTLTVKLSEEEEEVTVQDHSVVVKPIKEEKDAVTIKDGISDIKPSKLEETKHIESLTVEEKKVELKDVTPDVKLIKEEAKETPKEGTTDKEIEVKKEDGKIDTPQFVSVTEQKEKEIDDASVKTTKDDKEVEKGDTSEKQIKQEIKEQEKSDTDDHKPILEEMKDKETEKDGVKKEKETDATVEQPTAAKEKEPFRVEAMEEDFKDAVIQGSCEAESIKQETEKEMDTPLSTKEEKKGKDGYPFKSESKQDDKEEICLPQAKTLEEEMTKKDDIFEISDKHIHEETSEKLPFTQKETETLGTASKEMPQESSVTTSSADLKTVKDGLSVSPHDIQEETKEQDKGSKVIFSQEEKMEKEKDDAHVAELSKEQKMEKEQEKEYTYETEDVQDEKTKPAEDAKMIEEKDAADMKTDEITEKDKYDSTDADHTKEEKWEKEELQEKDLDKTIKQPAQTTSAETVLASKLDYKPAFVVQSSDEDREDEEEEDICMGGAGSRPLSVEPRKSDHDISPEGLPLTQTPHTSDQTKPPVSPQPPVVIPTLTMQEPSVDEDVKEFGKEESRLSAEADKDIVKTETTSAPLAKPEPSFDFVTPKEETTFISKQETASGIPAAKAEPDSVEKKPVLSTVSSTDSQPRSCTLSSTESQSSVEETPQQDKQVPSQMSSGVCATQKTQLDEKPGKEAEREMEGEREVASPGLSQPCSCFMLEKESEDVRHTTDTAKIENKEKMSPEKETLSGSLGDEKQSCGASKYDPYEKPIPKDQDLDSREESEVSLGLDHPSDICIDDNRRTSQAEAGGAMFLLEDQYKEEPLSFSRVDYSPVSLTESERSSHHSRSASPKHEDREKGQEEECEREDRADTTYVQSFSSVDMQDNKMSQAAESYSFSPKEDKPEKSEKEKEDMQEGAAAAFHIRATGESDVVSSSAAIQTPGTSIRQETPSPSWSQSELGAQAPATSVAFGELTEKETTKRDKEKSAESLKEKMDSSDHKREASPSGRHSPAEKDILPQQASLLEETSSDSRTAPGATFIGHEIDDNVLASDNSQISSSSPCKAPGFPEGKESLIDKRLLVEGEDFNVDDDEDEDEEEEEEEEDEEEEESSDVDMEKGAREQSEKEMCRRGSDDSAGSAELEDSNKKSQLPTSSLPKEETVCKPTPDDASAFKVTETDKQDVSKKPSESKPHKEEDAVSDTTTSKPPETKSEDVGKTTPSPDPDSLKRDVSLFAPPDVPKDTEIKKVEDTDKKHLSPELTTKRRLSSAEDITFSEVLESKKGDEGKVSLSPETSSLTKDTCQPTSTSSLLGSSLPPDHSESMSKPTASPSPPLTGSYADIGPSRSSAYSEGFDSENRQVGLKEDKKETFALSDSSQLSKLSDDKYYSQKEAQEESLDERQTQDTTAKHEETTSSACTYTTLTYSTSTYSSTSYSYSSSASTSAPFGQQSGDKVETFTMSSSEVPLAKEEPSFTSSCFGGFQRDEYMEVTTTPTAKVSLPSQFDEAKPSSLGLSTTAKQVEDQGGSAKPESDTKSSTKMTTSTTAPSLQSTETAKVSESSSMSEARFDVSPLQRADSSDRGSPGSAEDKEPDTLEMEDSTLPCRIECHKSKVAEQKETFSSITESYAVESTIYSTETKTVSITSSTIVSKPDVAKETTPQTASATPLSDSGTTKTSCAIADLPKAEEGKEKTMQEKEEKTNGAVLPLKEDVKVSEQVTSEKDGKTETLKDTEVKQKTDDKTVDEKTSKDSTEEKKATPDPKLSEKVEIGRQGEGEIVEEKSLLEKPSERLEMRRKSSISDWELLQRPDDCPSAPPPGYGDDDDDEEEEEEAVEAMEWMSSAHSTPVSSLKDAYHTETSSKGDEKTERPSDLNTGATSSSASPQGFSSCEYKHRKGDLSPSFINPSPHQLSSDEGEGDDHSDHSQEGDEDDQEQHSVKRRSHKQRRHHTQTHHGDAAQGPHQPPGAMSSGLAVTLAGEETPPTSVSESLPSQSDSDVPPETEECPSITAEGNLDSDEDAEHLPVDKSSASGAGGGHHPPSPRSSQKTHDPLPTPMKDPLPHPPHPDVCMVDPEALLNDHSSTEKLLKKEHKTTKGLRKGKPKSASPARKGESRKRSSTPVKQAKDSASPRSASLRRKDTDRSSRLIKMSETQGSRSEILTPGKGLVNGIKSSSGNNTQKSSSTVPPGPPVYVDLAYVPNHCSAKNVDQEFFKRVRAAYYVVSGNDPGSGEPSRGVLDALLEGKAQWGSNLQVFSLRF</sequence>
<feature type="compositionally biased region" description="Polar residues" evidence="1">
    <location>
        <begin position="2893"/>
        <end position="2917"/>
    </location>
</feature>
<dbReference type="GO" id="GO:0005875">
    <property type="term" value="C:microtubule associated complex"/>
    <property type="evidence" value="ECO:0007669"/>
    <property type="project" value="TreeGrafter"/>
</dbReference>
<feature type="compositionally biased region" description="Basic and acidic residues" evidence="1">
    <location>
        <begin position="2423"/>
        <end position="2481"/>
    </location>
</feature>
<feature type="compositionally biased region" description="Basic and acidic residues" evidence="1">
    <location>
        <begin position="765"/>
        <end position="778"/>
    </location>
</feature>
<feature type="compositionally biased region" description="Basic and acidic residues" evidence="1">
    <location>
        <begin position="2586"/>
        <end position="2605"/>
    </location>
</feature>
<feature type="region of interest" description="Disordered" evidence="1">
    <location>
        <begin position="2315"/>
        <end position="2822"/>
    </location>
</feature>
<feature type="compositionally biased region" description="Acidic residues" evidence="1">
    <location>
        <begin position="942"/>
        <end position="951"/>
    </location>
</feature>
<keyword evidence="4" id="KW-1185">Reference proteome</keyword>
<feature type="compositionally biased region" description="Basic and acidic residues" evidence="1">
    <location>
        <begin position="3375"/>
        <end position="3389"/>
    </location>
</feature>
<feature type="compositionally biased region" description="Low complexity" evidence="1">
    <location>
        <begin position="3324"/>
        <end position="3337"/>
    </location>
</feature>
<feature type="compositionally biased region" description="Basic and acidic residues" evidence="1">
    <location>
        <begin position="1798"/>
        <end position="1842"/>
    </location>
</feature>
<feature type="compositionally biased region" description="Basic and acidic residues" evidence="1">
    <location>
        <begin position="1188"/>
        <end position="1197"/>
    </location>
</feature>
<evidence type="ECO:0000313" key="5">
    <source>
        <dbReference type="RefSeq" id="XP_008292939.1"/>
    </source>
</evidence>
<feature type="compositionally biased region" description="Acidic residues" evidence="1">
    <location>
        <begin position="1216"/>
        <end position="1230"/>
    </location>
</feature>
<protein>
    <submittedName>
        <fullName evidence="5">Microtubule-associated protein 1B</fullName>
    </submittedName>
</protein>
<evidence type="ECO:0000256" key="1">
    <source>
        <dbReference type="SAM" id="MobiDB-lite"/>
    </source>
</evidence>
<feature type="compositionally biased region" description="Basic and acidic residues" evidence="1">
    <location>
        <begin position="3401"/>
        <end position="3432"/>
    </location>
</feature>
<feature type="compositionally biased region" description="Basic and acidic residues" evidence="1">
    <location>
        <begin position="3703"/>
        <end position="3720"/>
    </location>
</feature>
<feature type="compositionally biased region" description="Basic and acidic residues" evidence="1">
    <location>
        <begin position="2249"/>
        <end position="2289"/>
    </location>
</feature>
<dbReference type="Pfam" id="PF25281">
    <property type="entry name" value="MBL_MAP1B"/>
    <property type="match status" value="1"/>
</dbReference>
<feature type="region of interest" description="Disordered" evidence="1">
    <location>
        <begin position="2246"/>
        <end position="2289"/>
    </location>
</feature>
<feature type="compositionally biased region" description="Polar residues" evidence="1">
    <location>
        <begin position="2549"/>
        <end position="2559"/>
    </location>
</feature>
<feature type="compositionally biased region" description="Basic and acidic residues" evidence="1">
    <location>
        <begin position="3871"/>
        <end position="3889"/>
    </location>
</feature>
<feature type="region of interest" description="Disordered" evidence="1">
    <location>
        <begin position="1562"/>
        <end position="1581"/>
    </location>
</feature>
<feature type="compositionally biased region" description="Polar residues" evidence="1">
    <location>
        <begin position="3465"/>
        <end position="3483"/>
    </location>
</feature>
<feature type="compositionally biased region" description="Low complexity" evidence="1">
    <location>
        <begin position="2669"/>
        <end position="2684"/>
    </location>
</feature>
<feature type="compositionally biased region" description="Basic and acidic residues" evidence="1">
    <location>
        <begin position="2023"/>
        <end position="2034"/>
    </location>
</feature>
<feature type="compositionally biased region" description="Basic residues" evidence="1">
    <location>
        <begin position="3956"/>
        <end position="3970"/>
    </location>
</feature>
<feature type="compositionally biased region" description="Basic and acidic residues" evidence="1">
    <location>
        <begin position="3298"/>
        <end position="3307"/>
    </location>
</feature>
<feature type="compositionally biased region" description="Basic residues" evidence="1">
    <location>
        <begin position="4106"/>
        <end position="4120"/>
    </location>
</feature>
<feature type="domain" description="Microtubule-associated protein 1A/B/S-like MBL-like" evidence="3">
    <location>
        <begin position="265"/>
        <end position="547"/>
    </location>
</feature>
<reference evidence="5" key="1">
    <citation type="submission" date="2025-08" db="UniProtKB">
        <authorList>
            <consortium name="RefSeq"/>
        </authorList>
    </citation>
    <scope>IDENTIFICATION</scope>
</reference>
<feature type="compositionally biased region" description="Low complexity" evidence="1">
    <location>
        <begin position="4189"/>
        <end position="4202"/>
    </location>
</feature>
<feature type="compositionally biased region" description="Basic and acidic residues" evidence="1">
    <location>
        <begin position="1488"/>
        <end position="1541"/>
    </location>
</feature>
<feature type="compositionally biased region" description="Basic and acidic residues" evidence="1">
    <location>
        <begin position="2646"/>
        <end position="2655"/>
    </location>
</feature>
<feature type="compositionally biased region" description="Acidic residues" evidence="1">
    <location>
        <begin position="2509"/>
        <end position="2521"/>
    </location>
</feature>
<feature type="compositionally biased region" description="Basic and acidic residues" evidence="1">
    <location>
        <begin position="2739"/>
        <end position="2777"/>
    </location>
</feature>
<feature type="compositionally biased region" description="Polar residues" evidence="1">
    <location>
        <begin position="1449"/>
        <end position="1464"/>
    </location>
</feature>
<feature type="compositionally biased region" description="Basic and acidic residues" evidence="1">
    <location>
        <begin position="830"/>
        <end position="855"/>
    </location>
</feature>
<feature type="compositionally biased region" description="Basic and acidic residues" evidence="1">
    <location>
        <begin position="2366"/>
        <end position="2415"/>
    </location>
</feature>
<feature type="compositionally biased region" description="Basic and acidic residues" evidence="1">
    <location>
        <begin position="2706"/>
        <end position="2725"/>
    </location>
</feature>
<organism evidence="4 5">
    <name type="scientific">Stegastes partitus</name>
    <name type="common">bicolor damselfish</name>
    <dbReference type="NCBI Taxonomy" id="144197"/>
    <lineage>
        <taxon>Eukaryota</taxon>
        <taxon>Metazoa</taxon>
        <taxon>Chordata</taxon>
        <taxon>Craniata</taxon>
        <taxon>Vertebrata</taxon>
        <taxon>Euteleostomi</taxon>
        <taxon>Actinopterygii</taxon>
        <taxon>Neopterygii</taxon>
        <taxon>Teleostei</taxon>
        <taxon>Neoteleostei</taxon>
        <taxon>Acanthomorphata</taxon>
        <taxon>Ovalentaria</taxon>
        <taxon>Pomacentridae</taxon>
        <taxon>Stegastes</taxon>
    </lineage>
</organism>
<dbReference type="CTD" id="797545"/>
<feature type="compositionally biased region" description="Basic and acidic residues" evidence="1">
    <location>
        <begin position="3259"/>
        <end position="3277"/>
    </location>
</feature>
<feature type="compositionally biased region" description="Basic and acidic residues" evidence="1">
    <location>
        <begin position="643"/>
        <end position="699"/>
    </location>
</feature>
<feature type="region of interest" description="Disordered" evidence="1">
    <location>
        <begin position="549"/>
        <end position="963"/>
    </location>
</feature>
<feature type="compositionally biased region" description="Basic and acidic residues" evidence="1">
    <location>
        <begin position="1705"/>
        <end position="1735"/>
    </location>
</feature>
<feature type="compositionally biased region" description="Basic and acidic residues" evidence="1">
    <location>
        <begin position="2871"/>
        <end position="2891"/>
    </location>
</feature>
<feature type="region of interest" description="Disordered" evidence="1">
    <location>
        <begin position="2109"/>
        <end position="2229"/>
    </location>
</feature>
<feature type="compositionally biased region" description="Pro residues" evidence="1">
    <location>
        <begin position="4070"/>
        <end position="4081"/>
    </location>
</feature>
<feature type="compositionally biased region" description="Basic and acidic residues" evidence="1">
    <location>
        <begin position="3727"/>
        <end position="3814"/>
    </location>
</feature>
<feature type="compositionally biased region" description="Basic and acidic residues" evidence="1">
    <location>
        <begin position="1605"/>
        <end position="1662"/>
    </location>
</feature>
<feature type="compositionally biased region" description="Basic and acidic residues" evidence="1">
    <location>
        <begin position="3135"/>
        <end position="3154"/>
    </location>
</feature>
<feature type="region of interest" description="Disordered" evidence="1">
    <location>
        <begin position="3662"/>
        <end position="4205"/>
    </location>
</feature>
<feature type="region of interest" description="Disordered" evidence="1">
    <location>
        <begin position="3449"/>
        <end position="3494"/>
    </location>
</feature>
<accession>A0A9Y4KFU3</accession>
<dbReference type="PANTHER" id="PTHR13843:SF6">
    <property type="entry name" value="MICROTUBULE-ASSOCIATED PROTEIN 1A"/>
    <property type="match status" value="1"/>
</dbReference>
<feature type="compositionally biased region" description="Basic and acidic residues" evidence="1">
    <location>
        <begin position="1465"/>
        <end position="1480"/>
    </location>
</feature>
<evidence type="ECO:0000313" key="4">
    <source>
        <dbReference type="Proteomes" id="UP000694891"/>
    </source>
</evidence>
<feature type="compositionally biased region" description="Polar residues" evidence="1">
    <location>
        <begin position="3040"/>
        <end position="3053"/>
    </location>
</feature>
<dbReference type="GO" id="GO:0016358">
    <property type="term" value="P:dendrite development"/>
    <property type="evidence" value="ECO:0007669"/>
    <property type="project" value="TreeGrafter"/>
</dbReference>
<dbReference type="Pfam" id="PF23415">
    <property type="entry name" value="MAPB1_N"/>
    <property type="match status" value="1"/>
</dbReference>
<feature type="compositionally biased region" description="Basic and acidic residues" evidence="1">
    <location>
        <begin position="727"/>
        <end position="741"/>
    </location>
</feature>
<gene>
    <name evidence="5" type="primary">map1ab</name>
</gene>
<feature type="compositionally biased region" description="Acidic residues" evidence="1">
    <location>
        <begin position="3103"/>
        <end position="3134"/>
    </location>
</feature>
<dbReference type="GO" id="GO:0005874">
    <property type="term" value="C:microtubule"/>
    <property type="evidence" value="ECO:0007669"/>
    <property type="project" value="InterPro"/>
</dbReference>
<feature type="compositionally biased region" description="Basic and acidic residues" evidence="1">
    <location>
        <begin position="3090"/>
        <end position="3102"/>
    </location>
</feature>
<feature type="compositionally biased region" description="Basic and acidic residues" evidence="1">
    <location>
        <begin position="1742"/>
        <end position="1754"/>
    </location>
</feature>
<feature type="region of interest" description="Disordered" evidence="1">
    <location>
        <begin position="1143"/>
        <end position="1237"/>
    </location>
</feature>
<feature type="compositionally biased region" description="Polar residues" evidence="1">
    <location>
        <begin position="1162"/>
        <end position="1181"/>
    </location>
</feature>
<feature type="compositionally biased region" description="Polar residues" evidence="1">
    <location>
        <begin position="3512"/>
        <end position="3521"/>
    </location>
</feature>
<feature type="compositionally biased region" description="Polar residues" evidence="1">
    <location>
        <begin position="2952"/>
        <end position="2980"/>
    </location>
</feature>
<feature type="compositionally biased region" description="Polar residues" evidence="1">
    <location>
        <begin position="3677"/>
        <end position="3696"/>
    </location>
</feature>
<dbReference type="InterPro" id="IPR056617">
    <property type="entry name" value="MAP1B/S_N"/>
</dbReference>
<feature type="compositionally biased region" description="Polar residues" evidence="1">
    <location>
        <begin position="3920"/>
        <end position="3929"/>
    </location>
</feature>
<feature type="compositionally biased region" description="Polar residues" evidence="1">
    <location>
        <begin position="790"/>
        <end position="802"/>
    </location>
</feature>
<feature type="compositionally biased region" description="Basic and acidic residues" evidence="1">
    <location>
        <begin position="597"/>
        <end position="635"/>
    </location>
</feature>
<dbReference type="GO" id="GO:0005829">
    <property type="term" value="C:cytosol"/>
    <property type="evidence" value="ECO:0007669"/>
    <property type="project" value="TreeGrafter"/>
</dbReference>
<feature type="compositionally biased region" description="Polar residues" evidence="1">
    <location>
        <begin position="2658"/>
        <end position="2668"/>
    </location>
</feature>
<feature type="compositionally biased region" description="Low complexity" evidence="1">
    <location>
        <begin position="1327"/>
        <end position="1341"/>
    </location>
</feature>
<feature type="compositionally biased region" description="Basic and acidic residues" evidence="1">
    <location>
        <begin position="1948"/>
        <end position="1958"/>
    </location>
</feature>
<dbReference type="GO" id="GO:0031114">
    <property type="term" value="P:regulation of microtubule depolymerization"/>
    <property type="evidence" value="ECO:0007669"/>
    <property type="project" value="TreeGrafter"/>
</dbReference>
<feature type="compositionally biased region" description="Polar residues" evidence="1">
    <location>
        <begin position="3890"/>
        <end position="3906"/>
    </location>
</feature>
<dbReference type="GO" id="GO:0008017">
    <property type="term" value="F:microtubule binding"/>
    <property type="evidence" value="ECO:0007669"/>
    <property type="project" value="InterPro"/>
</dbReference>
<feature type="region of interest" description="Disordered" evidence="1">
    <location>
        <begin position="1926"/>
        <end position="2034"/>
    </location>
</feature>
<dbReference type="InterPro" id="IPR057480">
    <property type="entry name" value="MAP1A/B/S-like_MBL"/>
</dbReference>
<feature type="compositionally biased region" description="Basic and acidic residues" evidence="1">
    <location>
        <begin position="1389"/>
        <end position="1439"/>
    </location>
</feature>
<feature type="compositionally biased region" description="Low complexity" evidence="1">
    <location>
        <begin position="3449"/>
        <end position="3464"/>
    </location>
</feature>
<feature type="compositionally biased region" description="Acidic residues" evidence="1">
    <location>
        <begin position="861"/>
        <end position="871"/>
    </location>
</feature>
<feature type="compositionally biased region" description="Basic and acidic residues" evidence="1">
    <location>
        <begin position="2919"/>
        <end position="2934"/>
    </location>
</feature>
<feature type="compositionally biased region" description="Basic and acidic residues" evidence="1">
    <location>
        <begin position="1761"/>
        <end position="1788"/>
    </location>
</feature>
<feature type="compositionally biased region" description="Acidic residues" evidence="1">
    <location>
        <begin position="883"/>
        <end position="897"/>
    </location>
</feature>
<feature type="compositionally biased region" description="Polar residues" evidence="1">
    <location>
        <begin position="3071"/>
        <end position="3082"/>
    </location>
</feature>
<feature type="compositionally biased region" description="Basic and acidic residues" evidence="1">
    <location>
        <begin position="898"/>
        <end position="921"/>
    </location>
</feature>
<feature type="region of interest" description="Disordered" evidence="1">
    <location>
        <begin position="1290"/>
        <end position="1552"/>
    </location>
</feature>
<dbReference type="GO" id="GO:0007409">
    <property type="term" value="P:axonogenesis"/>
    <property type="evidence" value="ECO:0007669"/>
    <property type="project" value="TreeGrafter"/>
</dbReference>
<feature type="compositionally biased region" description="Polar residues" evidence="1">
    <location>
        <begin position="3565"/>
        <end position="3583"/>
    </location>
</feature>
<feature type="compositionally biased region" description="Basic residues" evidence="1">
    <location>
        <begin position="709"/>
        <end position="726"/>
    </location>
</feature>
<feature type="compositionally biased region" description="Basic and acidic residues" evidence="1">
    <location>
        <begin position="2144"/>
        <end position="2213"/>
    </location>
</feature>
<dbReference type="SUPFAM" id="SSF56281">
    <property type="entry name" value="Metallo-hydrolase/oxidoreductase"/>
    <property type="match status" value="1"/>
</dbReference>
<feature type="compositionally biased region" description="Basic and acidic residues" evidence="1">
    <location>
        <begin position="2534"/>
        <end position="2543"/>
    </location>
</feature>
<evidence type="ECO:0000259" key="2">
    <source>
        <dbReference type="Pfam" id="PF23415"/>
    </source>
</evidence>
<feature type="compositionally biased region" description="Basic and acidic residues" evidence="1">
    <location>
        <begin position="3196"/>
        <end position="3217"/>
    </location>
</feature>
<dbReference type="GO" id="GO:0000226">
    <property type="term" value="P:microtubule cytoskeleton organization"/>
    <property type="evidence" value="ECO:0007669"/>
    <property type="project" value="InterPro"/>
</dbReference>
<dbReference type="InterPro" id="IPR026074">
    <property type="entry name" value="MAP1"/>
</dbReference>
<feature type="compositionally biased region" description="Polar residues" evidence="1">
    <location>
        <begin position="4000"/>
        <end position="4014"/>
    </location>
</feature>
<feature type="compositionally biased region" description="Basic and acidic residues" evidence="1">
    <location>
        <begin position="2004"/>
        <end position="2013"/>
    </location>
</feature>
<dbReference type="GO" id="GO:0003779">
    <property type="term" value="F:actin binding"/>
    <property type="evidence" value="ECO:0007669"/>
    <property type="project" value="TreeGrafter"/>
</dbReference>
<dbReference type="GO" id="GO:0043025">
    <property type="term" value="C:neuronal cell body"/>
    <property type="evidence" value="ECO:0007669"/>
    <property type="project" value="TreeGrafter"/>
</dbReference>
<feature type="compositionally biased region" description="Basic and acidic residues" evidence="1">
    <location>
        <begin position="872"/>
        <end position="882"/>
    </location>
</feature>
<feature type="compositionally biased region" description="Basic and acidic residues" evidence="1">
    <location>
        <begin position="1346"/>
        <end position="1361"/>
    </location>
</feature>
<dbReference type="RefSeq" id="XP_008292939.1">
    <property type="nucleotide sequence ID" value="XM_008294717.1"/>
</dbReference>
<feature type="compositionally biased region" description="Acidic residues" evidence="1">
    <location>
        <begin position="3839"/>
        <end position="3853"/>
    </location>
</feature>
<feature type="compositionally biased region" description="Basic and acidic residues" evidence="1">
    <location>
        <begin position="2994"/>
        <end position="3024"/>
    </location>
</feature>
<dbReference type="GO" id="GO:0030425">
    <property type="term" value="C:dendrite"/>
    <property type="evidence" value="ECO:0007669"/>
    <property type="project" value="TreeGrafter"/>
</dbReference>
<feature type="compositionally biased region" description="Polar residues" evidence="1">
    <location>
        <begin position="3311"/>
        <end position="3323"/>
    </location>
</feature>
<feature type="region of interest" description="Disordered" evidence="1">
    <location>
        <begin position="1605"/>
        <end position="1842"/>
    </location>
</feature>
<dbReference type="GO" id="GO:0045202">
    <property type="term" value="C:synapse"/>
    <property type="evidence" value="ECO:0007669"/>
    <property type="project" value="TreeGrafter"/>
</dbReference>
<name>A0A9Y4KFU3_9TELE</name>